<dbReference type="AlphaFoldDB" id="A0A180FZL6"/>
<name>A0A180FZL6_PUCT1</name>
<dbReference type="EnsemblFungi" id="PTTG_30248-t43_1">
    <property type="protein sequence ID" value="PTTG_30248-t43_1-p1"/>
    <property type="gene ID" value="PTTG_30248"/>
</dbReference>
<evidence type="ECO:0000313" key="2">
    <source>
        <dbReference type="EnsemblFungi" id="PTTG_30248-t43_1-p1"/>
    </source>
</evidence>
<reference evidence="1" key="1">
    <citation type="submission" date="2009-11" db="EMBL/GenBank/DDBJ databases">
        <authorList>
            <consortium name="The Broad Institute Genome Sequencing Platform"/>
            <person name="Ward D."/>
            <person name="Feldgarden M."/>
            <person name="Earl A."/>
            <person name="Young S.K."/>
            <person name="Zeng Q."/>
            <person name="Koehrsen M."/>
            <person name="Alvarado L."/>
            <person name="Berlin A."/>
            <person name="Bochicchio J."/>
            <person name="Borenstein D."/>
            <person name="Chapman S.B."/>
            <person name="Chen Z."/>
            <person name="Engels R."/>
            <person name="Freedman E."/>
            <person name="Gellesch M."/>
            <person name="Goldberg J."/>
            <person name="Griggs A."/>
            <person name="Gujja S."/>
            <person name="Heilman E."/>
            <person name="Heiman D."/>
            <person name="Hepburn T."/>
            <person name="Howarth C."/>
            <person name="Jen D."/>
            <person name="Larson L."/>
            <person name="Lewis B."/>
            <person name="Mehta T."/>
            <person name="Park D."/>
            <person name="Pearson M."/>
            <person name="Roberts A."/>
            <person name="Saif S."/>
            <person name="Shea T."/>
            <person name="Shenoy N."/>
            <person name="Sisk P."/>
            <person name="Stolte C."/>
            <person name="Sykes S."/>
            <person name="Thomson T."/>
            <person name="Walk T."/>
            <person name="White J."/>
            <person name="Yandava C."/>
            <person name="Izard J."/>
            <person name="Baranova O.V."/>
            <person name="Blanton J.M."/>
            <person name="Tanner A.C."/>
            <person name="Dewhirst F.E."/>
            <person name="Haas B."/>
            <person name="Nusbaum C."/>
            <person name="Birren B."/>
        </authorList>
    </citation>
    <scope>NUCLEOTIDE SEQUENCE [LARGE SCALE GENOMIC DNA]</scope>
    <source>
        <strain evidence="1">1-1 BBBD Race 1</strain>
    </source>
</reference>
<sequence>MQFYPHDTKGKNIRALYQSEKWCESLNQEHRVQMAPYNGKHYYIFEPITLMDHPDSHIVVPIFFYQYQDEIWGKCFCAKFSRPNQSGNMIFYIRANIGYNDQDLLDIPVRKFNKLYSEIRHQDGSLLMSKCDNLLYEHGTPIGADPIRIPNPWRERAGKKIIRHVPITLYSDDTSGNQSKRWNKHISYYFTLGGLPPEMTNMEYNCHFIATSNVASALEIGEPIVAEINHLATQGSIAFDAGLKHEVLYMVVPLAFLADSPMSAEITSTFNPGQANNPCRMCHLSTQSKEHRCSLEFLRAFFGLTALPVARKWHETKSRSHELWELYYTKSKNQFKLKTAEYGLKDQITHRLMELHTQKVHERVRIAQLAEHSHPRIFNSYLELASFDGCNHTPVEILHVVLLGCVKYLMADLMTNRIPKSKLKEVEARLRSFNTDALNFPQLQATYMMAHHRSFIGKDFQIILQVAAFVLFPYMTEDMKNVWYSMCFMSSMVFQTVIPDMETYIQQLEGVIREFMYHISKMSGRWSNKPKIHMLLHLPQSIRRFGPPILFATEKFENYNGIVRTASIHSNRQAPSHDLALTFSNYHIERLLYSGAYLHDSKTGEYFQAKPNVTNIFKSNVLIQKLFGYNSTLVNPMKSYPCLHSNKPNIPEAELEPIPEALTARPTQTAVLDKYLLSI</sequence>
<dbReference type="VEuPathDB" id="FungiDB:PTTG_30248"/>
<dbReference type="EMBL" id="ADAS02002529">
    <property type="protein sequence ID" value="OAV85817.1"/>
    <property type="molecule type" value="Genomic_DNA"/>
</dbReference>
<gene>
    <name evidence="1" type="ORF">PTTG_30248</name>
</gene>
<dbReference type="OrthoDB" id="2506088at2759"/>
<dbReference type="PANTHER" id="PTHR31912:SF34">
    <property type="entry name" value="NOTOCHORD-RELATED PROTEIN"/>
    <property type="match status" value="1"/>
</dbReference>
<evidence type="ECO:0000313" key="1">
    <source>
        <dbReference type="EMBL" id="OAV85817.1"/>
    </source>
</evidence>
<reference evidence="1" key="2">
    <citation type="submission" date="2016-05" db="EMBL/GenBank/DDBJ databases">
        <title>Comparative analysis highlights variable genome content of wheat rusts and divergence of the mating loci.</title>
        <authorList>
            <person name="Cuomo C.A."/>
            <person name="Bakkeren G."/>
            <person name="Szabo L."/>
            <person name="Khalil H."/>
            <person name="Joly D."/>
            <person name="Goldberg J."/>
            <person name="Young S."/>
            <person name="Zeng Q."/>
            <person name="Fellers J."/>
        </authorList>
    </citation>
    <scope>NUCLEOTIDE SEQUENCE [LARGE SCALE GENOMIC DNA]</scope>
    <source>
        <strain evidence="1">1-1 BBBD Race 1</strain>
    </source>
</reference>
<keyword evidence="3" id="KW-1185">Reference proteome</keyword>
<evidence type="ECO:0000313" key="3">
    <source>
        <dbReference type="Proteomes" id="UP000005240"/>
    </source>
</evidence>
<reference evidence="2 3" key="3">
    <citation type="journal article" date="2017" name="G3 (Bethesda)">
        <title>Comparative analysis highlights variable genome content of wheat rusts and divergence of the mating loci.</title>
        <authorList>
            <person name="Cuomo C.A."/>
            <person name="Bakkeren G."/>
            <person name="Khalil H.B."/>
            <person name="Panwar V."/>
            <person name="Joly D."/>
            <person name="Linning R."/>
            <person name="Sakthikumar S."/>
            <person name="Song X."/>
            <person name="Adiconis X."/>
            <person name="Fan L."/>
            <person name="Goldberg J.M."/>
            <person name="Levin J.Z."/>
            <person name="Young S."/>
            <person name="Zeng Q."/>
            <person name="Anikster Y."/>
            <person name="Bruce M."/>
            <person name="Wang M."/>
            <person name="Yin C."/>
            <person name="McCallum B."/>
            <person name="Szabo L.J."/>
            <person name="Hulbert S."/>
            <person name="Chen X."/>
            <person name="Fellers J.P."/>
        </authorList>
    </citation>
    <scope>NUCLEOTIDE SEQUENCE</scope>
    <source>
        <strain evidence="3">Isolate 1-1 / race 1 (BBBD)</strain>
        <strain evidence="2">isolate 1-1 / race 1 (BBBD)</strain>
    </source>
</reference>
<accession>A0A180FZL6</accession>
<protein>
    <submittedName>
        <fullName evidence="1 2">Uncharacterized protein</fullName>
    </submittedName>
</protein>
<proteinExistence type="predicted"/>
<dbReference type="STRING" id="630390.A0A180FZL6"/>
<reference evidence="2" key="4">
    <citation type="submission" date="2025-05" db="UniProtKB">
        <authorList>
            <consortium name="EnsemblFungi"/>
        </authorList>
    </citation>
    <scope>IDENTIFICATION</scope>
    <source>
        <strain evidence="2">isolate 1-1 / race 1 (BBBD)</strain>
    </source>
</reference>
<organism evidence="1">
    <name type="scientific">Puccinia triticina (isolate 1-1 / race 1 (BBBD))</name>
    <name type="common">Brown leaf rust fungus</name>
    <dbReference type="NCBI Taxonomy" id="630390"/>
    <lineage>
        <taxon>Eukaryota</taxon>
        <taxon>Fungi</taxon>
        <taxon>Dikarya</taxon>
        <taxon>Basidiomycota</taxon>
        <taxon>Pucciniomycotina</taxon>
        <taxon>Pucciniomycetes</taxon>
        <taxon>Pucciniales</taxon>
        <taxon>Pucciniaceae</taxon>
        <taxon>Puccinia</taxon>
    </lineage>
</organism>
<dbReference type="PANTHER" id="PTHR31912">
    <property type="entry name" value="IP13529P"/>
    <property type="match status" value="1"/>
</dbReference>
<dbReference type="Proteomes" id="UP000005240">
    <property type="component" value="Unassembled WGS sequence"/>
</dbReference>